<dbReference type="SUPFAM" id="SSF55718">
    <property type="entry name" value="SCP-like"/>
    <property type="match status" value="1"/>
</dbReference>
<dbReference type="InterPro" id="IPR036527">
    <property type="entry name" value="SCP2_sterol-bd_dom_sf"/>
</dbReference>
<dbReference type="InterPro" id="IPR017517">
    <property type="entry name" value="Maleyloyr_isom"/>
</dbReference>
<organism evidence="4 5">
    <name type="scientific">Streptomyces huasconensis</name>
    <dbReference type="NCBI Taxonomy" id="1854574"/>
    <lineage>
        <taxon>Bacteria</taxon>
        <taxon>Bacillati</taxon>
        <taxon>Actinomycetota</taxon>
        <taxon>Actinomycetes</taxon>
        <taxon>Kitasatosporales</taxon>
        <taxon>Streptomycetaceae</taxon>
        <taxon>Streptomyces</taxon>
    </lineage>
</organism>
<feature type="region of interest" description="Disordered" evidence="1">
    <location>
        <begin position="76"/>
        <end position="99"/>
    </location>
</feature>
<dbReference type="NCBIfam" id="TIGR03083">
    <property type="entry name" value="maleylpyruvate isomerase family mycothiol-dependent enzyme"/>
    <property type="match status" value="1"/>
</dbReference>
<dbReference type="Gene3D" id="1.20.120.450">
    <property type="entry name" value="dinb family like domain"/>
    <property type="match status" value="1"/>
</dbReference>
<dbReference type="Pfam" id="PF07398">
    <property type="entry name" value="MDMPI_C"/>
    <property type="match status" value="1"/>
</dbReference>
<dbReference type="GO" id="GO:0016853">
    <property type="term" value="F:isomerase activity"/>
    <property type="evidence" value="ECO:0007669"/>
    <property type="project" value="UniProtKB-KW"/>
</dbReference>
<protein>
    <submittedName>
        <fullName evidence="4">Maleylpyruvate isomerase family mycothiol-dependent enzyme</fullName>
    </submittedName>
</protein>
<feature type="domain" description="MDMPI C-terminal" evidence="2">
    <location>
        <begin position="169"/>
        <end position="247"/>
    </location>
</feature>
<evidence type="ECO:0000259" key="2">
    <source>
        <dbReference type="Pfam" id="PF07398"/>
    </source>
</evidence>
<reference evidence="4 5" key="1">
    <citation type="submission" date="2024-06" db="EMBL/GenBank/DDBJ databases">
        <title>The Natural Products Discovery Center: Release of the First 8490 Sequenced Strains for Exploring Actinobacteria Biosynthetic Diversity.</title>
        <authorList>
            <person name="Kalkreuter E."/>
            <person name="Kautsar S.A."/>
            <person name="Yang D."/>
            <person name="Bader C.D."/>
            <person name="Teijaro C.N."/>
            <person name="Fluegel L."/>
            <person name="Davis C.M."/>
            <person name="Simpson J.R."/>
            <person name="Lauterbach L."/>
            <person name="Steele A.D."/>
            <person name="Gui C."/>
            <person name="Meng S."/>
            <person name="Li G."/>
            <person name="Viehrig K."/>
            <person name="Ye F."/>
            <person name="Su P."/>
            <person name="Kiefer A.F."/>
            <person name="Nichols A."/>
            <person name="Cepeda A.J."/>
            <person name="Yan W."/>
            <person name="Fan B."/>
            <person name="Jiang Y."/>
            <person name="Adhikari A."/>
            <person name="Zheng C.-J."/>
            <person name="Schuster L."/>
            <person name="Cowan T.M."/>
            <person name="Smanski M.J."/>
            <person name="Chevrette M.G."/>
            <person name="De Carvalho L.P.S."/>
            <person name="Shen B."/>
        </authorList>
    </citation>
    <scope>NUCLEOTIDE SEQUENCE [LARGE SCALE GENOMIC DNA]</scope>
    <source>
        <strain evidence="4 5">NPDC047833</strain>
    </source>
</reference>
<name>A0ABV3LSF9_9ACTN</name>
<dbReference type="InterPro" id="IPR034660">
    <property type="entry name" value="DinB/YfiT-like"/>
</dbReference>
<evidence type="ECO:0000256" key="1">
    <source>
        <dbReference type="SAM" id="MobiDB-lite"/>
    </source>
</evidence>
<dbReference type="RefSeq" id="WP_359770802.1">
    <property type="nucleotide sequence ID" value="NZ_JBEYRR010000001.1"/>
</dbReference>
<keyword evidence="5" id="KW-1185">Reference proteome</keyword>
<evidence type="ECO:0000313" key="4">
    <source>
        <dbReference type="EMBL" id="MEW2362379.1"/>
    </source>
</evidence>
<gene>
    <name evidence="4" type="ORF">AB0887_10505</name>
</gene>
<dbReference type="Proteomes" id="UP001553843">
    <property type="component" value="Unassembled WGS sequence"/>
</dbReference>
<feature type="compositionally biased region" description="Basic and acidic residues" evidence="1">
    <location>
        <begin position="87"/>
        <end position="98"/>
    </location>
</feature>
<accession>A0ABV3LSF9</accession>
<dbReference type="Gene3D" id="3.30.1050.20">
    <property type="match status" value="1"/>
</dbReference>
<comment type="caution">
    <text evidence="4">The sequence shown here is derived from an EMBL/GenBank/DDBJ whole genome shotgun (WGS) entry which is preliminary data.</text>
</comment>
<proteinExistence type="predicted"/>
<dbReference type="EMBL" id="JBEYRS010000003">
    <property type="protein sequence ID" value="MEW2362379.1"/>
    <property type="molecule type" value="Genomic_DNA"/>
</dbReference>
<feature type="domain" description="Mycothiol-dependent maleylpyruvate isomerase metal-binding" evidence="3">
    <location>
        <begin position="24"/>
        <end position="161"/>
    </location>
</feature>
<dbReference type="SUPFAM" id="SSF109854">
    <property type="entry name" value="DinB/YfiT-like putative metalloenzymes"/>
    <property type="match status" value="1"/>
</dbReference>
<keyword evidence="4" id="KW-0413">Isomerase</keyword>
<evidence type="ECO:0000259" key="3">
    <source>
        <dbReference type="Pfam" id="PF11716"/>
    </source>
</evidence>
<dbReference type="InterPro" id="IPR010872">
    <property type="entry name" value="MDMPI_C-term_domain"/>
</dbReference>
<dbReference type="InterPro" id="IPR024344">
    <property type="entry name" value="MDMPI_metal-binding"/>
</dbReference>
<sequence length="251" mass="27161">MPYDEERHEEGGREGSPAALLPLLRTSVDRLLSTAAVLSDEDVRAPSLLPGWTRGHVLTHLARSADSRTRLLTSARTGADVPQYAGDEQREREIEEGAGRPADALLGDMDSALRRFLAAAADHPSDAWNVPVRWLGAGLRPVRRAVGSMLREVEVHHTDLATGHGPARWPTWFVARELETTTARLRTDPKAPPMTVCADEDQVLRVVGDGQGPHVSGSAAELLGWLTGRSDGHTLTVDPPGALPVLPVWRS</sequence>
<dbReference type="Pfam" id="PF11716">
    <property type="entry name" value="MDMPI_N"/>
    <property type="match status" value="1"/>
</dbReference>
<evidence type="ECO:0000313" key="5">
    <source>
        <dbReference type="Proteomes" id="UP001553843"/>
    </source>
</evidence>